<evidence type="ECO:0000313" key="3">
    <source>
        <dbReference type="Proteomes" id="UP001149140"/>
    </source>
</evidence>
<protein>
    <submittedName>
        <fullName evidence="2">DMT family transporter</fullName>
    </submittedName>
</protein>
<reference evidence="2" key="1">
    <citation type="submission" date="2022-10" db="EMBL/GenBank/DDBJ databases">
        <title>The WGS of Solirubrobacter ginsenosidimutans DSM 21036.</title>
        <authorList>
            <person name="Jiang Z."/>
        </authorList>
    </citation>
    <scope>NUCLEOTIDE SEQUENCE</scope>
    <source>
        <strain evidence="2">DSM 21036</strain>
    </source>
</reference>
<feature type="transmembrane region" description="Helical" evidence="1">
    <location>
        <begin position="68"/>
        <end position="88"/>
    </location>
</feature>
<dbReference type="GO" id="GO:0005886">
    <property type="term" value="C:plasma membrane"/>
    <property type="evidence" value="ECO:0007669"/>
    <property type="project" value="TreeGrafter"/>
</dbReference>
<evidence type="ECO:0000256" key="1">
    <source>
        <dbReference type="SAM" id="Phobius"/>
    </source>
</evidence>
<organism evidence="2 3">
    <name type="scientific">Solirubrobacter ginsenosidimutans</name>
    <dbReference type="NCBI Taxonomy" id="490573"/>
    <lineage>
        <taxon>Bacteria</taxon>
        <taxon>Bacillati</taxon>
        <taxon>Actinomycetota</taxon>
        <taxon>Thermoleophilia</taxon>
        <taxon>Solirubrobacterales</taxon>
        <taxon>Solirubrobacteraceae</taxon>
        <taxon>Solirubrobacter</taxon>
    </lineage>
</organism>
<sequence>MTRDTALVAALAIGAAVAAQAPLNSQLGRSVGGLPATTIALGVSFLTLLILTTIAGQLGGFSDIRKPPLYALIGGGLVGALYVGSIVWTVRALGVTGLSVVTLAGQFAAALAIDHFGWLGVERSPITLAKVAGVALVAAGTYLIVAD</sequence>
<comment type="caution">
    <text evidence="2">The sequence shown here is derived from an EMBL/GenBank/DDBJ whole genome shotgun (WGS) entry which is preliminary data.</text>
</comment>
<feature type="transmembrane region" description="Helical" evidence="1">
    <location>
        <begin position="34"/>
        <end position="56"/>
    </location>
</feature>
<dbReference type="Proteomes" id="UP001149140">
    <property type="component" value="Unassembled WGS sequence"/>
</dbReference>
<accession>A0A9X3N1J6</accession>
<gene>
    <name evidence="2" type="ORF">OM076_33790</name>
</gene>
<dbReference type="EMBL" id="JAPDOD010000044">
    <property type="protein sequence ID" value="MDA0165290.1"/>
    <property type="molecule type" value="Genomic_DNA"/>
</dbReference>
<evidence type="ECO:0000313" key="2">
    <source>
        <dbReference type="EMBL" id="MDA0165290.1"/>
    </source>
</evidence>
<keyword evidence="1" id="KW-0472">Membrane</keyword>
<dbReference type="Pfam" id="PF04657">
    <property type="entry name" value="DMT_YdcZ"/>
    <property type="match status" value="1"/>
</dbReference>
<name>A0A9X3N1J6_9ACTN</name>
<dbReference type="PANTHER" id="PTHR34821:SF2">
    <property type="entry name" value="INNER MEMBRANE PROTEIN YDCZ"/>
    <property type="match status" value="1"/>
</dbReference>
<keyword evidence="3" id="KW-1185">Reference proteome</keyword>
<dbReference type="AlphaFoldDB" id="A0A9X3N1J6"/>
<dbReference type="InterPro" id="IPR006750">
    <property type="entry name" value="YdcZ"/>
</dbReference>
<keyword evidence="1" id="KW-1133">Transmembrane helix</keyword>
<dbReference type="PANTHER" id="PTHR34821">
    <property type="entry name" value="INNER MEMBRANE PROTEIN YDCZ"/>
    <property type="match status" value="1"/>
</dbReference>
<keyword evidence="1" id="KW-0812">Transmembrane</keyword>
<proteinExistence type="predicted"/>
<dbReference type="RefSeq" id="WP_270044546.1">
    <property type="nucleotide sequence ID" value="NZ_JAPDOD010000044.1"/>
</dbReference>
<feature type="transmembrane region" description="Helical" evidence="1">
    <location>
        <begin position="94"/>
        <end position="113"/>
    </location>
</feature>
<feature type="transmembrane region" description="Helical" evidence="1">
    <location>
        <begin position="125"/>
        <end position="145"/>
    </location>
</feature>